<feature type="compositionally biased region" description="Basic and acidic residues" evidence="1">
    <location>
        <begin position="199"/>
        <end position="216"/>
    </location>
</feature>
<dbReference type="AlphaFoldDB" id="A0A8S9FC31"/>
<reference evidence="2" key="1">
    <citation type="submission" date="2019-12" db="EMBL/GenBank/DDBJ databases">
        <title>Genome sequencing and annotation of Brassica cretica.</title>
        <authorList>
            <person name="Studholme D.J."/>
            <person name="Sarris P.F."/>
        </authorList>
    </citation>
    <scope>NUCLEOTIDE SEQUENCE</scope>
    <source>
        <strain evidence="2">PFS-102/07</strain>
        <tissue evidence="2">Leaf</tissue>
    </source>
</reference>
<accession>A0A8S9FC31</accession>
<gene>
    <name evidence="2" type="ORF">F2Q70_00029860</name>
</gene>
<evidence type="ECO:0000256" key="1">
    <source>
        <dbReference type="SAM" id="MobiDB-lite"/>
    </source>
</evidence>
<dbReference type="EMBL" id="QGKY02002305">
    <property type="protein sequence ID" value="KAF2530581.1"/>
    <property type="molecule type" value="Genomic_DNA"/>
</dbReference>
<evidence type="ECO:0000313" key="2">
    <source>
        <dbReference type="EMBL" id="KAF2530581.1"/>
    </source>
</evidence>
<feature type="region of interest" description="Disordered" evidence="1">
    <location>
        <begin position="387"/>
        <end position="411"/>
    </location>
</feature>
<comment type="caution">
    <text evidence="2">The sequence shown here is derived from an EMBL/GenBank/DDBJ whole genome shotgun (WGS) entry which is preliminary data.</text>
</comment>
<feature type="region of interest" description="Disordered" evidence="1">
    <location>
        <begin position="27"/>
        <end position="89"/>
    </location>
</feature>
<name>A0A8S9FC31_BRACR</name>
<feature type="compositionally biased region" description="Polar residues" evidence="1">
    <location>
        <begin position="218"/>
        <end position="227"/>
    </location>
</feature>
<feature type="compositionally biased region" description="Polar residues" evidence="1">
    <location>
        <begin position="159"/>
        <end position="190"/>
    </location>
</feature>
<feature type="compositionally biased region" description="Polar residues" evidence="1">
    <location>
        <begin position="43"/>
        <end position="74"/>
    </location>
</feature>
<protein>
    <submittedName>
        <fullName evidence="2">Uncharacterized protein</fullName>
    </submittedName>
</protein>
<organism evidence="2">
    <name type="scientific">Brassica cretica</name>
    <name type="common">Mustard</name>
    <dbReference type="NCBI Taxonomy" id="69181"/>
    <lineage>
        <taxon>Eukaryota</taxon>
        <taxon>Viridiplantae</taxon>
        <taxon>Streptophyta</taxon>
        <taxon>Embryophyta</taxon>
        <taxon>Tracheophyta</taxon>
        <taxon>Spermatophyta</taxon>
        <taxon>Magnoliopsida</taxon>
        <taxon>eudicotyledons</taxon>
        <taxon>Gunneridae</taxon>
        <taxon>Pentapetalae</taxon>
        <taxon>rosids</taxon>
        <taxon>malvids</taxon>
        <taxon>Brassicales</taxon>
        <taxon>Brassicaceae</taxon>
        <taxon>Brassiceae</taxon>
        <taxon>Brassica</taxon>
    </lineage>
</organism>
<feature type="region of interest" description="Disordered" evidence="1">
    <location>
        <begin position="141"/>
        <end position="233"/>
    </location>
</feature>
<proteinExistence type="predicted"/>
<feature type="compositionally biased region" description="Low complexity" evidence="1">
    <location>
        <begin position="146"/>
        <end position="158"/>
    </location>
</feature>
<feature type="compositionally biased region" description="Low complexity" evidence="1">
    <location>
        <begin position="79"/>
        <end position="88"/>
    </location>
</feature>
<sequence length="411" mass="46199">MPSSTRSNKETPLLFSSDHASLERLIHKERRSSSIHNYTSSSIDTLQPPSTQTPISSTDTRQPPSTEATLSSTDIFHPTSIDTSSRTSIDTEPRDIVATLVLVRDENGDLHYQECHLRNAASQRIDAQGAEDVNFISETGFQRSRNQNGNGNFYGNGQTSNFNQSSQYQKPYSQNYSTNNSRSYGNSSYQKPPPQTQESKIEAMLDRKHESSDKSSKRVATQQPNTCSARSLRSDRARAKKLGRYISTELEQELGRYHEKLQEGDFEVESLMSFGGSYWCRSKSDFEHRSTDFNQNRSTSFPEHGLITPTESVASCNAVRITTHNEFAASHPHPPSPFHVNIDRKTDLAIDRQRVTTTDRQPPEPIDRRAPLTFRVQLPKIDIAQINALRPQPKPSANPPENTSTHSEDAS</sequence>